<proteinExistence type="inferred from homology"/>
<evidence type="ECO:0000313" key="4">
    <source>
        <dbReference type="EMBL" id="KOF03994.1"/>
    </source>
</evidence>
<feature type="transmembrane region" description="Helical" evidence="2">
    <location>
        <begin position="12"/>
        <end position="36"/>
    </location>
</feature>
<sequence>MYKVLKRLLDIVVSFIAIVILLPLLIPVMIGLKFTGEGYIFYKQKRIGLNNKYFYILKFATMLKDSPNLGSGSITLRNDPRVTPMGGFLRKTKINELPQIFNILLGDISLVGPRPLVDKTFNAYSEEVRKVIYKVKPGLTGIGSIVFRDEESLISNSDLEPHAYYEKVIAPYKGELEMWYQKNASMWTDIKIIFLTAWVVMFSKSELPYKMFDSLPDKPNF</sequence>
<keyword evidence="4" id="KW-0808">Transferase</keyword>
<protein>
    <submittedName>
        <fullName evidence="4">Sugar transferase</fullName>
    </submittedName>
</protein>
<name>A0A0L8ANS9_9BACT</name>
<keyword evidence="2" id="KW-1133">Transmembrane helix</keyword>
<dbReference type="PANTHER" id="PTHR30576">
    <property type="entry name" value="COLANIC BIOSYNTHESIS UDP-GLUCOSE LIPID CARRIER TRANSFERASE"/>
    <property type="match status" value="1"/>
</dbReference>
<organism evidence="4 5">
    <name type="scientific">Roseivirga seohaensis subsp. aquiponti</name>
    <dbReference type="NCBI Taxonomy" id="1566026"/>
    <lineage>
        <taxon>Bacteria</taxon>
        <taxon>Pseudomonadati</taxon>
        <taxon>Bacteroidota</taxon>
        <taxon>Cytophagia</taxon>
        <taxon>Cytophagales</taxon>
        <taxon>Roseivirgaceae</taxon>
        <taxon>Roseivirga</taxon>
    </lineage>
</organism>
<dbReference type="PANTHER" id="PTHR30576:SF20">
    <property type="entry name" value="QUINOVOSAMINEPHOSPHOTRANSFERAE-RELATED"/>
    <property type="match status" value="1"/>
</dbReference>
<dbReference type="RefSeq" id="WP_053222217.1">
    <property type="nucleotide sequence ID" value="NZ_JSVA01000004.1"/>
</dbReference>
<keyword evidence="5" id="KW-1185">Reference proteome</keyword>
<feature type="domain" description="Bacterial sugar transferase" evidence="3">
    <location>
        <begin position="6"/>
        <end position="201"/>
    </location>
</feature>
<dbReference type="InterPro" id="IPR003362">
    <property type="entry name" value="Bact_transf"/>
</dbReference>
<dbReference type="EMBL" id="JSVA01000004">
    <property type="protein sequence ID" value="KOF03994.1"/>
    <property type="molecule type" value="Genomic_DNA"/>
</dbReference>
<evidence type="ECO:0000256" key="2">
    <source>
        <dbReference type="SAM" id="Phobius"/>
    </source>
</evidence>
<keyword evidence="2" id="KW-0812">Transmembrane</keyword>
<evidence type="ECO:0000256" key="1">
    <source>
        <dbReference type="ARBA" id="ARBA00006464"/>
    </source>
</evidence>
<keyword evidence="2" id="KW-0472">Membrane</keyword>
<dbReference type="AlphaFoldDB" id="A0A0L8ANS9"/>
<evidence type="ECO:0000313" key="5">
    <source>
        <dbReference type="Proteomes" id="UP000036908"/>
    </source>
</evidence>
<dbReference type="OrthoDB" id="9808602at2"/>
<accession>A0A0L8ANS9</accession>
<comment type="similarity">
    <text evidence="1">Belongs to the bacterial sugar transferase family.</text>
</comment>
<reference evidence="5" key="1">
    <citation type="submission" date="2014-11" db="EMBL/GenBank/DDBJ databases">
        <title>Genome sequencing of Roseivirga sp. D-25.</title>
        <authorList>
            <person name="Selvaratnam C."/>
            <person name="Thevarajoo S."/>
            <person name="Goh K.M."/>
            <person name="Eee R."/>
            <person name="Chan K.-G."/>
            <person name="Chong C.S."/>
        </authorList>
    </citation>
    <scope>NUCLEOTIDE SEQUENCE [LARGE SCALE GENOMIC DNA]</scope>
    <source>
        <strain evidence="5">D-25</strain>
    </source>
</reference>
<gene>
    <name evidence="4" type="ORF">OB69_03040</name>
</gene>
<dbReference type="GO" id="GO:0016780">
    <property type="term" value="F:phosphotransferase activity, for other substituted phosphate groups"/>
    <property type="evidence" value="ECO:0007669"/>
    <property type="project" value="TreeGrafter"/>
</dbReference>
<dbReference type="Proteomes" id="UP000036908">
    <property type="component" value="Unassembled WGS sequence"/>
</dbReference>
<comment type="caution">
    <text evidence="4">The sequence shown here is derived from an EMBL/GenBank/DDBJ whole genome shotgun (WGS) entry which is preliminary data.</text>
</comment>
<dbReference type="PATRIC" id="fig|1566026.4.peg.2377"/>
<evidence type="ECO:0000259" key="3">
    <source>
        <dbReference type="Pfam" id="PF02397"/>
    </source>
</evidence>
<dbReference type="Pfam" id="PF02397">
    <property type="entry name" value="Bac_transf"/>
    <property type="match status" value="1"/>
</dbReference>